<dbReference type="Proteomes" id="UP000605986">
    <property type="component" value="Unassembled WGS sequence"/>
</dbReference>
<name>A0A8H4KJN1_9HYPO</name>
<reference evidence="1" key="1">
    <citation type="submission" date="2020-01" db="EMBL/GenBank/DDBJ databases">
        <title>Identification and distribution of gene clusters putatively required for synthesis of sphingolipid metabolism inhibitors in phylogenetically diverse species of the filamentous fungus Fusarium.</title>
        <authorList>
            <person name="Kim H.-S."/>
            <person name="Busman M."/>
            <person name="Brown D.W."/>
            <person name="Divon H."/>
            <person name="Uhlig S."/>
            <person name="Proctor R.H."/>
        </authorList>
    </citation>
    <scope>NUCLEOTIDE SEQUENCE</scope>
    <source>
        <strain evidence="1">NRRL 53441</strain>
    </source>
</reference>
<evidence type="ECO:0000313" key="2">
    <source>
        <dbReference type="Proteomes" id="UP000605986"/>
    </source>
</evidence>
<dbReference type="OrthoDB" id="3690848at2759"/>
<dbReference type="AlphaFoldDB" id="A0A8H4KJN1"/>
<dbReference type="EMBL" id="JAADJG010000250">
    <property type="protein sequence ID" value="KAF4450448.1"/>
    <property type="molecule type" value="Genomic_DNA"/>
</dbReference>
<proteinExistence type="predicted"/>
<sequence length="365" mass="41802">MSDLESATEDGYVKWTQLPIETVTLPLDDPSTAAVLSWRWDTDEKNHTSRNILSSVSAAKRMGFRYLFMDIISIDQTLEANALLSRVVEFTSLYRTIPVIAAYDKIGTDFNLTVRRPWISNEIQAYRHNPTRIIYVSHNNQGGGKVEKEYSHLPEDIASFEFARMAERIWTTHFATTILMLLKGEISMESISDLKHIMPELAPVLELAYDKMSRNDFLMTAALLAQTGLNGTGVVNDSVTKANIHNGPELKEYDIYHFICTEARMKQENFEIYLCKDGYEEILVGEWIMRHNFYYDDAYYCRLRVREDAERAICTELGMSDAEFEAYTTRKISLQSALKQAETSDTVYPKIEVITVDLNESTGLE</sequence>
<gene>
    <name evidence="1" type="ORF">F53441_6447</name>
</gene>
<keyword evidence="2" id="KW-1185">Reference proteome</keyword>
<evidence type="ECO:0000313" key="1">
    <source>
        <dbReference type="EMBL" id="KAF4450448.1"/>
    </source>
</evidence>
<comment type="caution">
    <text evidence="1">The sequence shown here is derived from an EMBL/GenBank/DDBJ whole genome shotgun (WGS) entry which is preliminary data.</text>
</comment>
<accession>A0A8H4KJN1</accession>
<protein>
    <submittedName>
        <fullName evidence="1">Heterokaryon incompatibility</fullName>
    </submittedName>
</protein>
<organism evidence="1 2">
    <name type="scientific">Fusarium austroafricanum</name>
    <dbReference type="NCBI Taxonomy" id="2364996"/>
    <lineage>
        <taxon>Eukaryota</taxon>
        <taxon>Fungi</taxon>
        <taxon>Dikarya</taxon>
        <taxon>Ascomycota</taxon>
        <taxon>Pezizomycotina</taxon>
        <taxon>Sordariomycetes</taxon>
        <taxon>Hypocreomycetidae</taxon>
        <taxon>Hypocreales</taxon>
        <taxon>Nectriaceae</taxon>
        <taxon>Fusarium</taxon>
        <taxon>Fusarium concolor species complex</taxon>
    </lineage>
</organism>